<reference evidence="1" key="1">
    <citation type="submission" date="2021-03" db="EMBL/GenBank/DDBJ databases">
        <title>Whole genome shotgun sequence of Actinoplanes consettensis NBRC 14913.</title>
        <authorList>
            <person name="Komaki H."/>
            <person name="Tamura T."/>
        </authorList>
    </citation>
    <scope>NUCLEOTIDE SEQUENCE</scope>
    <source>
        <strain evidence="1">NBRC 14913</strain>
    </source>
</reference>
<proteinExistence type="predicted"/>
<name>A0A919SAR7_9ACTN</name>
<protein>
    <submittedName>
        <fullName evidence="1">Uncharacterized protein</fullName>
    </submittedName>
</protein>
<evidence type="ECO:0000313" key="1">
    <source>
        <dbReference type="EMBL" id="GIM68054.1"/>
    </source>
</evidence>
<comment type="caution">
    <text evidence="1">The sequence shown here is derived from an EMBL/GenBank/DDBJ whole genome shotgun (WGS) entry which is preliminary data.</text>
</comment>
<dbReference type="EMBL" id="BOQP01000004">
    <property type="protein sequence ID" value="GIM68054.1"/>
    <property type="molecule type" value="Genomic_DNA"/>
</dbReference>
<organism evidence="1 2">
    <name type="scientific">Winogradskya consettensis</name>
    <dbReference type="NCBI Taxonomy" id="113560"/>
    <lineage>
        <taxon>Bacteria</taxon>
        <taxon>Bacillati</taxon>
        <taxon>Actinomycetota</taxon>
        <taxon>Actinomycetes</taxon>
        <taxon>Micromonosporales</taxon>
        <taxon>Micromonosporaceae</taxon>
        <taxon>Winogradskya</taxon>
    </lineage>
</organism>
<sequence length="70" mass="7627">MVPTVLVMSTGDGSNNLLHTEQFGRIPRYGVQEHAPAGRRLFCFIGAGPASRTPYLHVDVIDSTVFRGVL</sequence>
<keyword evidence="2" id="KW-1185">Reference proteome</keyword>
<accession>A0A919SAR7</accession>
<evidence type="ECO:0000313" key="2">
    <source>
        <dbReference type="Proteomes" id="UP000680865"/>
    </source>
</evidence>
<dbReference type="AlphaFoldDB" id="A0A919SAR7"/>
<gene>
    <name evidence="1" type="ORF">Aco04nite_09030</name>
</gene>
<dbReference type="Proteomes" id="UP000680865">
    <property type="component" value="Unassembled WGS sequence"/>
</dbReference>